<proteinExistence type="predicted"/>
<dbReference type="InterPro" id="IPR036873">
    <property type="entry name" value="Rhodanese-like_dom_sf"/>
</dbReference>
<dbReference type="AlphaFoldDB" id="A0A5B2VG18"/>
<reference evidence="2 3" key="2">
    <citation type="submission" date="2019-09" db="EMBL/GenBank/DDBJ databases">
        <authorList>
            <person name="Jin C."/>
        </authorList>
    </citation>
    <scope>NUCLEOTIDE SEQUENCE [LARGE SCALE GENOMIC DNA]</scope>
    <source>
        <strain evidence="2 3">BN140002</strain>
    </source>
</reference>
<dbReference type="InterPro" id="IPR001763">
    <property type="entry name" value="Rhodanese-like_dom"/>
</dbReference>
<evidence type="ECO:0000313" key="2">
    <source>
        <dbReference type="EMBL" id="KAA2237312.1"/>
    </source>
</evidence>
<dbReference type="Proteomes" id="UP000323142">
    <property type="component" value="Unassembled WGS sequence"/>
</dbReference>
<evidence type="ECO:0000259" key="1">
    <source>
        <dbReference type="PROSITE" id="PS50206"/>
    </source>
</evidence>
<dbReference type="InterPro" id="IPR050229">
    <property type="entry name" value="GlpE_sulfurtransferase"/>
</dbReference>
<feature type="domain" description="Rhodanese" evidence="1">
    <location>
        <begin position="40"/>
        <end position="130"/>
    </location>
</feature>
<dbReference type="PANTHER" id="PTHR43031:SF1">
    <property type="entry name" value="PYRIDINE NUCLEOTIDE-DISULPHIDE OXIDOREDUCTASE"/>
    <property type="match status" value="1"/>
</dbReference>
<dbReference type="PANTHER" id="PTHR43031">
    <property type="entry name" value="FAD-DEPENDENT OXIDOREDUCTASE"/>
    <property type="match status" value="1"/>
</dbReference>
<dbReference type="CDD" id="cd01521">
    <property type="entry name" value="RHOD_PspE2"/>
    <property type="match status" value="1"/>
</dbReference>
<organism evidence="2 3">
    <name type="scientific">Salinarimonas soli</name>
    <dbReference type="NCBI Taxonomy" id="1638099"/>
    <lineage>
        <taxon>Bacteria</taxon>
        <taxon>Pseudomonadati</taxon>
        <taxon>Pseudomonadota</taxon>
        <taxon>Alphaproteobacteria</taxon>
        <taxon>Hyphomicrobiales</taxon>
        <taxon>Salinarimonadaceae</taxon>
        <taxon>Salinarimonas</taxon>
    </lineage>
</organism>
<dbReference type="Pfam" id="PF00581">
    <property type="entry name" value="Rhodanese"/>
    <property type="match status" value="1"/>
</dbReference>
<dbReference type="Gene3D" id="3.40.250.10">
    <property type="entry name" value="Rhodanese-like domain"/>
    <property type="match status" value="1"/>
</dbReference>
<dbReference type="OrthoDB" id="9802991at2"/>
<dbReference type="SUPFAM" id="SSF52821">
    <property type="entry name" value="Rhodanese/Cell cycle control phosphatase"/>
    <property type="match status" value="1"/>
</dbReference>
<name>A0A5B2VG18_9HYPH</name>
<evidence type="ECO:0000313" key="3">
    <source>
        <dbReference type="Proteomes" id="UP000323142"/>
    </source>
</evidence>
<dbReference type="PROSITE" id="PS50206">
    <property type="entry name" value="RHODANESE_3"/>
    <property type="match status" value="1"/>
</dbReference>
<dbReference type="InterPro" id="IPR001307">
    <property type="entry name" value="Thiosulphate_STrfase_CS"/>
</dbReference>
<protein>
    <submittedName>
        <fullName evidence="2">Rhodanese-like domain-containing protein</fullName>
    </submittedName>
</protein>
<keyword evidence="3" id="KW-1185">Reference proteome</keyword>
<gene>
    <name evidence="2" type="ORF">F0L46_09940</name>
</gene>
<reference evidence="2 3" key="1">
    <citation type="submission" date="2019-09" db="EMBL/GenBank/DDBJ databases">
        <title>Salinarimonas rosea gen. nov., sp. nov., a new member of the a-2 subgroup of the Proteobacteria.</title>
        <authorList>
            <person name="Liu J."/>
        </authorList>
    </citation>
    <scope>NUCLEOTIDE SEQUENCE [LARGE SCALE GENOMIC DNA]</scope>
    <source>
        <strain evidence="2 3">BN140002</strain>
    </source>
</reference>
<accession>A0A5B2VG18</accession>
<dbReference type="PROSITE" id="PS00380">
    <property type="entry name" value="RHODANESE_1"/>
    <property type="match status" value="1"/>
</dbReference>
<dbReference type="EMBL" id="VUOA01000019">
    <property type="protein sequence ID" value="KAA2237312.1"/>
    <property type="molecule type" value="Genomic_DNA"/>
</dbReference>
<comment type="caution">
    <text evidence="2">The sequence shown here is derived from an EMBL/GenBank/DDBJ whole genome shotgun (WGS) entry which is preliminary data.</text>
</comment>
<dbReference type="SMART" id="SM00450">
    <property type="entry name" value="RHOD"/>
    <property type="match status" value="1"/>
</dbReference>
<sequence>MPSIVTAVPPAPAATARAHFAARLAHETDCSDVHAALTSGEPDFVLLDVRGPASFGRGHVPGALNLPHREMTAERMAAWPWDTVFVVYCAGPHCNGADKAALRLAELGRPVKIMIGGMTGWADEGFAFAERAAA</sequence>
<dbReference type="RefSeq" id="WP_149817000.1">
    <property type="nucleotide sequence ID" value="NZ_VUOA01000019.1"/>
</dbReference>
<dbReference type="GO" id="GO:0004792">
    <property type="term" value="F:thiosulfate-cyanide sulfurtransferase activity"/>
    <property type="evidence" value="ECO:0007669"/>
    <property type="project" value="InterPro"/>
</dbReference>